<dbReference type="GO" id="GO:0005524">
    <property type="term" value="F:ATP binding"/>
    <property type="evidence" value="ECO:0007669"/>
    <property type="project" value="UniProtKB-KW"/>
</dbReference>
<evidence type="ECO:0000259" key="12">
    <source>
        <dbReference type="PROSITE" id="PS51192"/>
    </source>
</evidence>
<dbReference type="CDD" id="cd00167">
    <property type="entry name" value="SANT"/>
    <property type="match status" value="1"/>
</dbReference>
<dbReference type="Gene3D" id="1.10.10.60">
    <property type="entry name" value="Homeodomain-like"/>
    <property type="match status" value="2"/>
</dbReference>
<name>A0A7S0ZEU4_9RHOD</name>
<sequence length="1026" mass="117678">MEVGDGKVKEVVEPAASPVGKKGGVLKNDDARNASNSAIKEAKAKNMRDRMNYLLSQSKIFEHFMGNRSEAKAKDADATTGSGRRRMTEKEEDDILLADETYEIVSTTRLSAQPPNIKGTMRPYQVEGLNFLIGLFERGINGILADEMGLGKTLQTISMFAFLRHFRNINGPHLVIAPKSTLQNWVNEITRFCPEIRTLKLIGSQDERKLLISNSLKGDKFDVLITSYEMVVKEKSALNKFCWRYLVIDEAHRIKNENSILSQIVRIFDSQNRLLITGTPLQNNLRELWALLNFLLPDVFASATDFDSWFASVESSPGEETDAVKTELVSQLHTVLKPFLIRRLKADVATDLPPKKETVLFTQLSEVQREMYKNLLKKDVDAINGPGGDRVRLLNILMQLRKCCNHPYLFDGVEDRSLDPFGEHVVKSSGKLDLLDRLLVRLRAGGHRVLIFSQMTRVLDILEDYCCPQMRNFPYCRIDGSTDGEARDQMIEDFNSEGSDKFIFLLSTRAGGLGINLATADTVILFDSDWNPQVDLQAMDRAHRIGQKKPVNVYRLVTENSVEERILRKAMEKLRLDTIVIQQGRLTEEKKKLGKDEVLDMIRYGADSFFKSTKGDYAEEDLDILLSRSETKTKEMNDELSKIQSSNLNLLDFKLGDTNKDIYEFEGIKKGDASATAKEQDLFFLDVGKRERRVNYDEAQYFQNAMRANKPPKVKQRIKLPKEPTFQDFQFYNITRLRELYELEKEVIDEYNRAADEAAKEGKTPPPAPNVDELLDENEQQERQKLLEDGFGNWTRREFNSFLRGCERHGRNAIEAIAADVGESKTLEEVAAYSKAFWKKGPSMIDNWLRLKKSIEEGEAKIVRREEMERALVLKCERYDDPWRTLDVVYSGNRGKGFTEDEDRWLICMTWKLGYGRWEELKLESRKAWQFRFDWYIKSRTPLELKRRVDALIRSVEKENEEILEAEREAEKRRKASAAKAAARRKNQEERGSATASATKKRRSDVNGAMSPMRSPSSSPASKKRR</sequence>
<evidence type="ECO:0000256" key="5">
    <source>
        <dbReference type="ARBA" id="ARBA00022806"/>
    </source>
</evidence>
<dbReference type="EMBL" id="HBFP01005566">
    <property type="protein sequence ID" value="CAD8819559.1"/>
    <property type="molecule type" value="Transcribed_RNA"/>
</dbReference>
<dbReference type="SMART" id="SM00717">
    <property type="entry name" value="SANT"/>
    <property type="match status" value="2"/>
</dbReference>
<dbReference type="GO" id="GO:0034728">
    <property type="term" value="P:nucleosome organization"/>
    <property type="evidence" value="ECO:0007669"/>
    <property type="project" value="TreeGrafter"/>
</dbReference>
<accession>A0A7S0ZEU4</accession>
<dbReference type="InterPro" id="IPR001650">
    <property type="entry name" value="Helicase_C-like"/>
</dbReference>
<dbReference type="SUPFAM" id="SSF52540">
    <property type="entry name" value="P-loop containing nucleoside triphosphate hydrolases"/>
    <property type="match status" value="2"/>
</dbReference>
<evidence type="ECO:0000256" key="2">
    <source>
        <dbReference type="ARBA" id="ARBA00009687"/>
    </source>
</evidence>
<keyword evidence="4" id="KW-0378">Hydrolase</keyword>
<dbReference type="GO" id="GO:0031491">
    <property type="term" value="F:nucleosome binding"/>
    <property type="evidence" value="ECO:0007669"/>
    <property type="project" value="InterPro"/>
</dbReference>
<feature type="compositionally biased region" description="Basic residues" evidence="11">
    <location>
        <begin position="973"/>
        <end position="985"/>
    </location>
</feature>
<dbReference type="InterPro" id="IPR036306">
    <property type="entry name" value="ISWI_HAND-dom_sf"/>
</dbReference>
<feature type="compositionally biased region" description="Low complexity" evidence="11">
    <location>
        <begin position="1009"/>
        <end position="1026"/>
    </location>
</feature>
<dbReference type="InterPro" id="IPR038718">
    <property type="entry name" value="SNF2-like_sf"/>
</dbReference>
<keyword evidence="3" id="KW-0547">Nucleotide-binding</keyword>
<feature type="region of interest" description="Disordered" evidence="11">
    <location>
        <begin position="967"/>
        <end position="1026"/>
    </location>
</feature>
<evidence type="ECO:0000256" key="8">
    <source>
        <dbReference type="ARBA" id="ARBA00023125"/>
    </source>
</evidence>
<evidence type="ECO:0000256" key="3">
    <source>
        <dbReference type="ARBA" id="ARBA00022741"/>
    </source>
</evidence>
<dbReference type="InterPro" id="IPR044754">
    <property type="entry name" value="Isw1/2_DEXHc"/>
</dbReference>
<feature type="domain" description="Helicase C-terminal" evidence="13">
    <location>
        <begin position="434"/>
        <end position="587"/>
    </location>
</feature>
<feature type="domain" description="Helicase ATP-binding" evidence="12">
    <location>
        <begin position="133"/>
        <end position="298"/>
    </location>
</feature>
<evidence type="ECO:0000256" key="1">
    <source>
        <dbReference type="ARBA" id="ARBA00004123"/>
    </source>
</evidence>
<dbReference type="GO" id="GO:0140658">
    <property type="term" value="F:ATP-dependent chromatin remodeler activity"/>
    <property type="evidence" value="ECO:0007669"/>
    <property type="project" value="TreeGrafter"/>
</dbReference>
<keyword evidence="10" id="KW-0175">Coiled coil</keyword>
<dbReference type="GO" id="GO:0000785">
    <property type="term" value="C:chromatin"/>
    <property type="evidence" value="ECO:0007669"/>
    <property type="project" value="TreeGrafter"/>
</dbReference>
<gene>
    <name evidence="15" type="ORF">TOLI1172_LOCUS3948</name>
</gene>
<dbReference type="Pfam" id="PF00176">
    <property type="entry name" value="SNF2-rel_dom"/>
    <property type="match status" value="1"/>
</dbReference>
<keyword evidence="9" id="KW-0539">Nucleus</keyword>
<evidence type="ECO:0000313" key="15">
    <source>
        <dbReference type="EMBL" id="CAD8819559.1"/>
    </source>
</evidence>
<dbReference type="PROSITE" id="PS51293">
    <property type="entry name" value="SANT"/>
    <property type="match status" value="1"/>
</dbReference>
<dbReference type="FunFam" id="3.40.50.300:FF:000082">
    <property type="entry name" value="ISWI chromatin remodeling complex ATPase ISW1"/>
    <property type="match status" value="1"/>
</dbReference>
<dbReference type="InterPro" id="IPR000330">
    <property type="entry name" value="SNF2_N"/>
</dbReference>
<protein>
    <submittedName>
        <fullName evidence="15">Uncharacterized protein</fullName>
    </submittedName>
</protein>
<dbReference type="GO" id="GO:0004386">
    <property type="term" value="F:helicase activity"/>
    <property type="evidence" value="ECO:0007669"/>
    <property type="project" value="UniProtKB-KW"/>
</dbReference>
<evidence type="ECO:0000256" key="7">
    <source>
        <dbReference type="ARBA" id="ARBA00022853"/>
    </source>
</evidence>
<evidence type="ECO:0000256" key="10">
    <source>
        <dbReference type="SAM" id="Coils"/>
    </source>
</evidence>
<dbReference type="Pfam" id="PF00271">
    <property type="entry name" value="Helicase_C"/>
    <property type="match status" value="1"/>
</dbReference>
<dbReference type="CDD" id="cd17997">
    <property type="entry name" value="DEXHc_SMARCA1_SMARCA5"/>
    <property type="match status" value="1"/>
</dbReference>
<keyword evidence="7" id="KW-0156">Chromatin regulator</keyword>
<feature type="coiled-coil region" evidence="10">
    <location>
        <begin position="734"/>
        <end position="761"/>
    </location>
</feature>
<dbReference type="InterPro" id="IPR009057">
    <property type="entry name" value="Homeodomain-like_sf"/>
</dbReference>
<dbReference type="GO" id="GO:0016887">
    <property type="term" value="F:ATP hydrolysis activity"/>
    <property type="evidence" value="ECO:0007669"/>
    <property type="project" value="TreeGrafter"/>
</dbReference>
<evidence type="ECO:0000256" key="4">
    <source>
        <dbReference type="ARBA" id="ARBA00022801"/>
    </source>
</evidence>
<feature type="domain" description="SANT" evidence="14">
    <location>
        <begin position="789"/>
        <end position="842"/>
    </location>
</feature>
<dbReference type="SUPFAM" id="SSF101224">
    <property type="entry name" value="HAND domain of the nucleosome remodeling ATPase ISWI"/>
    <property type="match status" value="1"/>
</dbReference>
<comment type="subcellular location">
    <subcellularLocation>
        <location evidence="1">Nucleus</location>
    </subcellularLocation>
</comment>
<comment type="similarity">
    <text evidence="2">Belongs to the SNF2/RAD54 helicase family. ISWI subfamily.</text>
</comment>
<dbReference type="AlphaFoldDB" id="A0A7S0ZEU4"/>
<dbReference type="InterPro" id="IPR001005">
    <property type="entry name" value="SANT/Myb"/>
</dbReference>
<keyword evidence="6" id="KW-0067">ATP-binding</keyword>
<dbReference type="Pfam" id="PF09111">
    <property type="entry name" value="SLIDE"/>
    <property type="match status" value="1"/>
</dbReference>
<feature type="region of interest" description="Disordered" evidence="11">
    <location>
        <begin position="71"/>
        <end position="91"/>
    </location>
</feature>
<dbReference type="PROSITE" id="PS51194">
    <property type="entry name" value="HELICASE_CTER"/>
    <property type="match status" value="1"/>
</dbReference>
<evidence type="ECO:0000259" key="14">
    <source>
        <dbReference type="PROSITE" id="PS51293"/>
    </source>
</evidence>
<evidence type="ECO:0000259" key="13">
    <source>
        <dbReference type="PROSITE" id="PS51194"/>
    </source>
</evidence>
<keyword evidence="5" id="KW-0347">Helicase</keyword>
<organism evidence="15">
    <name type="scientific">Timspurckia oligopyrenoides</name>
    <dbReference type="NCBI Taxonomy" id="708627"/>
    <lineage>
        <taxon>Eukaryota</taxon>
        <taxon>Rhodophyta</taxon>
        <taxon>Bangiophyceae</taxon>
        <taxon>Porphyridiales</taxon>
        <taxon>Porphyridiaceae</taxon>
        <taxon>Timspurckia</taxon>
    </lineage>
</organism>
<evidence type="ECO:0000256" key="9">
    <source>
        <dbReference type="ARBA" id="ARBA00023242"/>
    </source>
</evidence>
<dbReference type="InterPro" id="IPR015195">
    <property type="entry name" value="SLIDE"/>
</dbReference>
<dbReference type="Gene3D" id="3.40.50.10810">
    <property type="entry name" value="Tandem AAA-ATPase domain"/>
    <property type="match status" value="1"/>
</dbReference>
<dbReference type="InterPro" id="IPR027417">
    <property type="entry name" value="P-loop_NTPase"/>
</dbReference>
<dbReference type="Gene3D" id="3.40.50.300">
    <property type="entry name" value="P-loop containing nucleotide triphosphate hydrolases"/>
    <property type="match status" value="1"/>
</dbReference>
<dbReference type="SMART" id="SM00487">
    <property type="entry name" value="DEXDc"/>
    <property type="match status" value="1"/>
</dbReference>
<dbReference type="PROSITE" id="PS51192">
    <property type="entry name" value="HELICASE_ATP_BIND_1"/>
    <property type="match status" value="1"/>
</dbReference>
<keyword evidence="8" id="KW-0238">DNA-binding</keyword>
<evidence type="ECO:0000256" key="11">
    <source>
        <dbReference type="SAM" id="MobiDB-lite"/>
    </source>
</evidence>
<dbReference type="InterPro" id="IPR014001">
    <property type="entry name" value="Helicase_ATP-bd"/>
</dbReference>
<proteinExistence type="inferred from homology"/>
<dbReference type="GO" id="GO:0003677">
    <property type="term" value="F:DNA binding"/>
    <property type="evidence" value="ECO:0007669"/>
    <property type="project" value="UniProtKB-KW"/>
</dbReference>
<dbReference type="SMART" id="SM00490">
    <property type="entry name" value="HELICc"/>
    <property type="match status" value="1"/>
</dbReference>
<reference evidence="15" key="1">
    <citation type="submission" date="2021-01" db="EMBL/GenBank/DDBJ databases">
        <authorList>
            <person name="Corre E."/>
            <person name="Pelletier E."/>
            <person name="Niang G."/>
            <person name="Scheremetjew M."/>
            <person name="Finn R."/>
            <person name="Kale V."/>
            <person name="Holt S."/>
            <person name="Cochrane G."/>
            <person name="Meng A."/>
            <person name="Brown T."/>
            <person name="Cohen L."/>
        </authorList>
    </citation>
    <scope>NUCLEOTIDE SEQUENCE</scope>
    <source>
        <strain evidence="15">CCMP3278</strain>
    </source>
</reference>
<evidence type="ECO:0000256" key="6">
    <source>
        <dbReference type="ARBA" id="ARBA00022840"/>
    </source>
</evidence>
<feature type="compositionally biased region" description="Basic and acidic residues" evidence="11">
    <location>
        <begin position="1"/>
        <end position="12"/>
    </location>
</feature>
<dbReference type="PANTHER" id="PTHR45623:SF49">
    <property type="entry name" value="SWI_SNF-RELATED MATRIX-ASSOCIATED ACTIN-DEPENDENT REGULATOR OF CHROMATIN SUBFAMILY A MEMBER 5"/>
    <property type="match status" value="1"/>
</dbReference>
<dbReference type="InterPro" id="IPR017884">
    <property type="entry name" value="SANT_dom"/>
</dbReference>
<dbReference type="Gene3D" id="1.10.1040.30">
    <property type="entry name" value="ISWI, HAND domain"/>
    <property type="match status" value="1"/>
</dbReference>
<dbReference type="SUPFAM" id="SSF46689">
    <property type="entry name" value="Homeodomain-like"/>
    <property type="match status" value="2"/>
</dbReference>
<dbReference type="GO" id="GO:0042393">
    <property type="term" value="F:histone binding"/>
    <property type="evidence" value="ECO:0007669"/>
    <property type="project" value="TreeGrafter"/>
</dbReference>
<dbReference type="CDD" id="cd18793">
    <property type="entry name" value="SF2_C_SNF"/>
    <property type="match status" value="1"/>
</dbReference>
<dbReference type="PANTHER" id="PTHR45623">
    <property type="entry name" value="CHROMODOMAIN-HELICASE-DNA-BINDING PROTEIN 3-RELATED-RELATED"/>
    <property type="match status" value="1"/>
</dbReference>
<dbReference type="GO" id="GO:0005634">
    <property type="term" value="C:nucleus"/>
    <property type="evidence" value="ECO:0007669"/>
    <property type="project" value="UniProtKB-SubCell"/>
</dbReference>
<feature type="region of interest" description="Disordered" evidence="11">
    <location>
        <begin position="1"/>
        <end position="34"/>
    </location>
</feature>
<dbReference type="InterPro" id="IPR049730">
    <property type="entry name" value="SNF2/RAD54-like_C"/>
</dbReference>
<dbReference type="FunFam" id="3.40.50.10810:FF:000005">
    <property type="entry name" value="Photoperiod-independent early flowering 1"/>
    <property type="match status" value="1"/>
</dbReference>